<evidence type="ECO:0000313" key="2">
    <source>
        <dbReference type="EMBL" id="RLQ88988.1"/>
    </source>
</evidence>
<gene>
    <name evidence="2" type="ORF">D8780_12825</name>
</gene>
<comment type="caution">
    <text evidence="2">The sequence shown here is derived from an EMBL/GenBank/DDBJ whole genome shotgun (WGS) entry which is preliminary data.</text>
</comment>
<feature type="region of interest" description="Disordered" evidence="1">
    <location>
        <begin position="46"/>
        <end position="73"/>
    </location>
</feature>
<evidence type="ECO:0000256" key="1">
    <source>
        <dbReference type="SAM" id="MobiDB-lite"/>
    </source>
</evidence>
<name>A0A3L7JDX0_9HYPH</name>
<sequence length="73" mass="8620">MSYNLEWVRARVSRARDQSRRRRLERQISSLPDWQRKDIGWPAEQRLQNDSGCRTDHGDSAAADLSTLDQRLH</sequence>
<dbReference type="Proteomes" id="UP000281094">
    <property type="component" value="Unassembled WGS sequence"/>
</dbReference>
<accession>A0A3L7JDX0</accession>
<keyword evidence="3" id="KW-1185">Reference proteome</keyword>
<evidence type="ECO:0000313" key="3">
    <source>
        <dbReference type="Proteomes" id="UP000281094"/>
    </source>
</evidence>
<organism evidence="2 3">
    <name type="scientific">Notoacmeibacter ruber</name>
    <dbReference type="NCBI Taxonomy" id="2670375"/>
    <lineage>
        <taxon>Bacteria</taxon>
        <taxon>Pseudomonadati</taxon>
        <taxon>Pseudomonadota</taxon>
        <taxon>Alphaproteobacteria</taxon>
        <taxon>Hyphomicrobiales</taxon>
        <taxon>Notoacmeibacteraceae</taxon>
        <taxon>Notoacmeibacter</taxon>
    </lineage>
</organism>
<proteinExistence type="predicted"/>
<evidence type="ECO:0008006" key="4">
    <source>
        <dbReference type="Google" id="ProtNLM"/>
    </source>
</evidence>
<dbReference type="AlphaFoldDB" id="A0A3L7JDX0"/>
<dbReference type="EMBL" id="RCWN01000001">
    <property type="protein sequence ID" value="RLQ88988.1"/>
    <property type="molecule type" value="Genomic_DNA"/>
</dbReference>
<protein>
    <recommendedName>
        <fullName evidence="4">DUF1127 domain-containing protein</fullName>
    </recommendedName>
</protein>
<dbReference type="RefSeq" id="WP_121645956.1">
    <property type="nucleotide sequence ID" value="NZ_RCWN01000001.1"/>
</dbReference>
<reference evidence="2 3" key="1">
    <citation type="submission" date="2018-10" db="EMBL/GenBank/DDBJ databases">
        <title>Notoacmeibacter sp. M2BS9Y-3-1, whole genome shotgun sequence.</title>
        <authorList>
            <person name="Tuo L."/>
        </authorList>
    </citation>
    <scope>NUCLEOTIDE SEQUENCE [LARGE SCALE GENOMIC DNA]</scope>
    <source>
        <strain evidence="2 3">M2BS9Y-3-1</strain>
    </source>
</reference>